<keyword evidence="7" id="KW-1185">Reference proteome</keyword>
<accession>A0A2C7AD90</accession>
<comment type="caution">
    <text evidence="6">The sequence shown here is derived from an EMBL/GenBank/DDBJ whole genome shotgun (WGS) entry which is preliminary data.</text>
</comment>
<dbReference type="GO" id="GO:0046872">
    <property type="term" value="F:metal ion binding"/>
    <property type="evidence" value="ECO:0007669"/>
    <property type="project" value="UniProtKB-KW"/>
</dbReference>
<dbReference type="InterPro" id="IPR017941">
    <property type="entry name" value="Rieske_2Fe-2S"/>
</dbReference>
<dbReference type="AlphaFoldDB" id="A0A2C7AD90"/>
<name>A0A2C7AD90_9PROT</name>
<proteinExistence type="predicted"/>
<dbReference type="PROSITE" id="PS51296">
    <property type="entry name" value="RIESKE"/>
    <property type="match status" value="1"/>
</dbReference>
<sequence>MSGCNKLTESGRRFFLGRGALAVAGAAAASTVPQAPAKATPALARVAYPVSRLGNMRDLKVNEPMDISYPDADSTGVLIKLGTRVEGGVGPDGDVVAFSNLCPHKGYPMFYQADDRTLNCPGHYSRFDCEKGGLQVWGHATQNLAQFRLRVDAGGDIHAEGVDELLYGRHSNVLA</sequence>
<protein>
    <submittedName>
        <fullName evidence="6">Arsenate reductase (Azurin) small subunit</fullName>
    </submittedName>
</protein>
<keyword evidence="3" id="KW-0408">Iron</keyword>
<dbReference type="Proteomes" id="UP000223527">
    <property type="component" value="Unassembled WGS sequence"/>
</dbReference>
<dbReference type="EMBL" id="PDNU01000022">
    <property type="protein sequence ID" value="PHK94617.1"/>
    <property type="molecule type" value="Genomic_DNA"/>
</dbReference>
<evidence type="ECO:0000313" key="6">
    <source>
        <dbReference type="EMBL" id="PHK94617.1"/>
    </source>
</evidence>
<keyword evidence="4" id="KW-0411">Iron-sulfur</keyword>
<evidence type="ECO:0000313" key="7">
    <source>
        <dbReference type="Proteomes" id="UP000223527"/>
    </source>
</evidence>
<evidence type="ECO:0000256" key="1">
    <source>
        <dbReference type="ARBA" id="ARBA00022714"/>
    </source>
</evidence>
<dbReference type="SUPFAM" id="SSF50022">
    <property type="entry name" value="ISP domain"/>
    <property type="match status" value="1"/>
</dbReference>
<evidence type="ECO:0000256" key="2">
    <source>
        <dbReference type="ARBA" id="ARBA00022723"/>
    </source>
</evidence>
<dbReference type="InterPro" id="IPR006311">
    <property type="entry name" value="TAT_signal"/>
</dbReference>
<evidence type="ECO:0000259" key="5">
    <source>
        <dbReference type="PROSITE" id="PS51296"/>
    </source>
</evidence>
<dbReference type="Gene3D" id="2.102.10.10">
    <property type="entry name" value="Rieske [2Fe-2S] iron-sulphur domain"/>
    <property type="match status" value="1"/>
</dbReference>
<dbReference type="NCBIfam" id="TIGR02694">
    <property type="entry name" value="arsenite_ox_S"/>
    <property type="match status" value="1"/>
</dbReference>
<organism evidence="6 7">
    <name type="scientific">Teichococcus rhizosphaerae</name>
    <dbReference type="NCBI Taxonomy" id="1335062"/>
    <lineage>
        <taxon>Bacteria</taxon>
        <taxon>Pseudomonadati</taxon>
        <taxon>Pseudomonadota</taxon>
        <taxon>Alphaproteobacteria</taxon>
        <taxon>Acetobacterales</taxon>
        <taxon>Roseomonadaceae</taxon>
        <taxon>Roseomonas</taxon>
    </lineage>
</organism>
<gene>
    <name evidence="6" type="ORF">CR162_12530</name>
</gene>
<dbReference type="InterPro" id="IPR036922">
    <property type="entry name" value="Rieske_2Fe-2S_sf"/>
</dbReference>
<evidence type="ECO:0000256" key="4">
    <source>
        <dbReference type="ARBA" id="ARBA00023014"/>
    </source>
</evidence>
<keyword evidence="1" id="KW-0001">2Fe-2S</keyword>
<evidence type="ECO:0000256" key="3">
    <source>
        <dbReference type="ARBA" id="ARBA00023004"/>
    </source>
</evidence>
<dbReference type="OrthoDB" id="25106at2"/>
<dbReference type="InterPro" id="IPR014067">
    <property type="entry name" value="AioB/IdrB_ssu"/>
</dbReference>
<feature type="domain" description="Rieske" evidence="5">
    <location>
        <begin position="62"/>
        <end position="158"/>
    </location>
</feature>
<dbReference type="GO" id="GO:0051537">
    <property type="term" value="F:2 iron, 2 sulfur cluster binding"/>
    <property type="evidence" value="ECO:0007669"/>
    <property type="project" value="UniProtKB-KW"/>
</dbReference>
<dbReference type="Pfam" id="PF00355">
    <property type="entry name" value="Rieske"/>
    <property type="match status" value="1"/>
</dbReference>
<dbReference type="PROSITE" id="PS51318">
    <property type="entry name" value="TAT"/>
    <property type="match status" value="1"/>
</dbReference>
<reference evidence="6 7" key="1">
    <citation type="submission" date="2017-10" db="EMBL/GenBank/DDBJ databases">
        <authorList>
            <person name="Banno H."/>
            <person name="Chua N.-H."/>
        </authorList>
    </citation>
    <scope>NUCLEOTIDE SEQUENCE [LARGE SCALE GENOMIC DNA]</scope>
    <source>
        <strain evidence="6 7">YW11</strain>
    </source>
</reference>
<keyword evidence="2" id="KW-0479">Metal-binding</keyword>